<dbReference type="RefSeq" id="WP_112142823.1">
    <property type="nucleotide sequence ID" value="NZ_PGTO01000003.1"/>
</dbReference>
<dbReference type="EMBL" id="PGTO01000003">
    <property type="protein sequence ID" value="RAU22840.1"/>
    <property type="molecule type" value="Genomic_DNA"/>
</dbReference>
<evidence type="ECO:0000313" key="2">
    <source>
        <dbReference type="EMBL" id="RAU22840.1"/>
    </source>
</evidence>
<feature type="signal peptide" evidence="1">
    <location>
        <begin position="1"/>
        <end position="27"/>
    </location>
</feature>
<dbReference type="Proteomes" id="UP000251075">
    <property type="component" value="Unassembled WGS sequence"/>
</dbReference>
<comment type="caution">
    <text evidence="2">The sequence shown here is derived from an EMBL/GenBank/DDBJ whole genome shotgun (WGS) entry which is preliminary data.</text>
</comment>
<evidence type="ECO:0000313" key="3">
    <source>
        <dbReference type="Proteomes" id="UP000251075"/>
    </source>
</evidence>
<dbReference type="PANTHER" id="PTHR36573:SF1">
    <property type="entry name" value="INTERMEMBRANE PHOSPHOLIPID TRANSPORT SYSTEM BINDING PROTEIN MLAC"/>
    <property type="match status" value="1"/>
</dbReference>
<dbReference type="AlphaFoldDB" id="A0A364P0R0"/>
<dbReference type="InterPro" id="IPR008869">
    <property type="entry name" value="MlaC/ttg2D"/>
</dbReference>
<dbReference type="InterPro" id="IPR042245">
    <property type="entry name" value="Tgt2/MlaC_sf"/>
</dbReference>
<keyword evidence="3" id="KW-1185">Reference proteome</keyword>
<proteinExistence type="predicted"/>
<gene>
    <name evidence="2" type="ORF">CU669_05490</name>
</gene>
<keyword evidence="1" id="KW-0732">Signal</keyword>
<evidence type="ECO:0000256" key="1">
    <source>
        <dbReference type="SAM" id="SignalP"/>
    </source>
</evidence>
<dbReference type="PANTHER" id="PTHR36573">
    <property type="entry name" value="INTERMEMBRANE PHOSPHOLIPID TRANSPORT SYSTEM BINDING PROTEIN MLAC"/>
    <property type="match status" value="1"/>
</dbReference>
<dbReference type="Gene3D" id="3.10.450.710">
    <property type="entry name" value="Tgt2/MlaC"/>
    <property type="match status" value="1"/>
</dbReference>
<dbReference type="Pfam" id="PF05494">
    <property type="entry name" value="MlaC"/>
    <property type="match status" value="1"/>
</dbReference>
<organism evidence="2 3">
    <name type="scientific">Paramagnetospirillum kuznetsovii</name>
    <dbReference type="NCBI Taxonomy" id="2053833"/>
    <lineage>
        <taxon>Bacteria</taxon>
        <taxon>Pseudomonadati</taxon>
        <taxon>Pseudomonadota</taxon>
        <taxon>Alphaproteobacteria</taxon>
        <taxon>Rhodospirillales</taxon>
        <taxon>Magnetospirillaceae</taxon>
        <taxon>Paramagnetospirillum</taxon>
    </lineage>
</organism>
<accession>A0A364P0R0</accession>
<sequence length="212" mass="23532">MMFRRYFLTALVGLVTCLAHGPSSASAGEQDPKIFVAHLADQAMETMTAKGLSDQDRASRFRALFTSEVDLPEIAKLVLARHWRTATPEQQQEFVKSFEDIVVLTWSTRFKDYGGDLRHSVVNVSRDEDRVLVDSKVERQSQQPIALQWRLKQSDAGLRVVDLVVEGSSMVITYRAEYASVIQSNGGKVEGLLAAMRTKLAELKAGSATKAN</sequence>
<protein>
    <submittedName>
        <fullName evidence="2">ABC transporter</fullName>
    </submittedName>
</protein>
<feature type="chain" id="PRO_5016883760" evidence="1">
    <location>
        <begin position="28"/>
        <end position="212"/>
    </location>
</feature>
<dbReference type="OrthoDB" id="8099120at2"/>
<reference evidence="2 3" key="1">
    <citation type="submission" date="2017-11" db="EMBL/GenBank/DDBJ databases">
        <title>Draft genome sequence of magnetotactic bacterium Magnetospirillum kuznetsovii LBB-42.</title>
        <authorList>
            <person name="Grouzdev D.S."/>
            <person name="Rysina M.S."/>
            <person name="Baslerov R.V."/>
            <person name="Koziaeva V."/>
        </authorList>
    </citation>
    <scope>NUCLEOTIDE SEQUENCE [LARGE SCALE GENOMIC DNA]</scope>
    <source>
        <strain evidence="2 3">LBB-42</strain>
    </source>
</reference>
<name>A0A364P0R0_9PROT</name>